<proteinExistence type="predicted"/>
<dbReference type="InterPro" id="IPR037455">
    <property type="entry name" value="LucA/IucC-like"/>
</dbReference>
<sequence length="97" mass="11550">MKAMPRLPEPPYRYREMLGVIWRENPCRWLKPDESPILMATLMECDENNQPLIGAYIDRSGLDAETRLTQLFRVVVVPLYHLLLPLRRRAYRPRTKI</sequence>
<dbReference type="Gene3D" id="1.10.510.40">
    <property type="match status" value="1"/>
</dbReference>
<dbReference type="EC" id="6.3.2.39" evidence="1"/>
<dbReference type="PANTHER" id="PTHR34384:SF6">
    <property type="entry name" value="STAPHYLOFERRIN B SYNTHASE"/>
    <property type="match status" value="1"/>
</dbReference>
<protein>
    <submittedName>
        <fullName evidence="1">Aerobactin synthase, aerobactin biosynthesis protein IucC</fullName>
        <ecNumber evidence="1">6.3.2.39</ecNumber>
    </submittedName>
</protein>
<dbReference type="GO" id="GO:0016874">
    <property type="term" value="F:ligase activity"/>
    <property type="evidence" value="ECO:0007669"/>
    <property type="project" value="UniProtKB-KW"/>
</dbReference>
<geneLocation type="plasmid" evidence="1">
    <name>p17-15-vir-like</name>
</geneLocation>
<accession>A0A8B0SV46</accession>
<dbReference type="EMBL" id="MN956836">
    <property type="protein sequence ID" value="QTX14899.1"/>
    <property type="molecule type" value="Genomic_DNA"/>
</dbReference>
<evidence type="ECO:0000313" key="1">
    <source>
        <dbReference type="EMBL" id="QTX14899.1"/>
    </source>
</evidence>
<dbReference type="AlphaFoldDB" id="A0A8B0SV46"/>
<keyword evidence="1" id="KW-0436">Ligase</keyword>
<name>A0A8B0SV46_KLEPN</name>
<dbReference type="PANTHER" id="PTHR34384">
    <property type="entry name" value="L-2,3-DIAMINOPROPANOATE--CITRATE LIGASE"/>
    <property type="match status" value="1"/>
</dbReference>
<dbReference type="GO" id="GO:0019290">
    <property type="term" value="P:siderophore biosynthetic process"/>
    <property type="evidence" value="ECO:0007669"/>
    <property type="project" value="InterPro"/>
</dbReference>
<reference evidence="1" key="1">
    <citation type="submission" date="2020-01" db="EMBL/GenBank/DDBJ databases">
        <authorList>
            <person name="Qin S."/>
        </authorList>
    </citation>
    <scope>NUCLEOTIDE SEQUENCE</scope>
    <source>
        <strain evidence="1">CVir17-16-YZ6g</strain>
        <plasmid evidence="1">p17-15-vir-like</plasmid>
    </source>
</reference>
<organism evidence="1">
    <name type="scientific">Klebsiella pneumoniae</name>
    <dbReference type="NCBI Taxonomy" id="573"/>
    <lineage>
        <taxon>Bacteria</taxon>
        <taxon>Pseudomonadati</taxon>
        <taxon>Pseudomonadota</taxon>
        <taxon>Gammaproteobacteria</taxon>
        <taxon>Enterobacterales</taxon>
        <taxon>Enterobacteriaceae</taxon>
        <taxon>Klebsiella/Raoultella group</taxon>
        <taxon>Klebsiella</taxon>
        <taxon>Klebsiella pneumoniae complex</taxon>
    </lineage>
</organism>
<keyword evidence="1" id="KW-0614">Plasmid</keyword>